<evidence type="ECO:0000256" key="1">
    <source>
        <dbReference type="SAM" id="Phobius"/>
    </source>
</evidence>
<dbReference type="InterPro" id="IPR054331">
    <property type="entry name" value="LiaF_TM"/>
</dbReference>
<dbReference type="EMBL" id="JBHUME010000016">
    <property type="protein sequence ID" value="MFD2615161.1"/>
    <property type="molecule type" value="Genomic_DNA"/>
</dbReference>
<keyword evidence="1" id="KW-1133">Transmembrane helix</keyword>
<name>A0ABW5PIV5_9BACL</name>
<evidence type="ECO:0000313" key="5">
    <source>
        <dbReference type="Proteomes" id="UP001597541"/>
    </source>
</evidence>
<feature type="transmembrane region" description="Helical" evidence="1">
    <location>
        <begin position="52"/>
        <end position="83"/>
    </location>
</feature>
<feature type="domain" description="Cell wall-active antibiotics response LiaF-like C-terminal" evidence="2">
    <location>
        <begin position="103"/>
        <end position="212"/>
    </location>
</feature>
<organism evidence="4 5">
    <name type="scientific">Paenibacillus gansuensis</name>
    <dbReference type="NCBI Taxonomy" id="306542"/>
    <lineage>
        <taxon>Bacteria</taxon>
        <taxon>Bacillati</taxon>
        <taxon>Bacillota</taxon>
        <taxon>Bacilli</taxon>
        <taxon>Bacillales</taxon>
        <taxon>Paenibacillaceae</taxon>
        <taxon>Paenibacillus</taxon>
    </lineage>
</organism>
<accession>A0ABW5PIV5</accession>
<dbReference type="InterPro" id="IPR047793">
    <property type="entry name" value="LiaF_C"/>
</dbReference>
<dbReference type="Proteomes" id="UP001597541">
    <property type="component" value="Unassembled WGS sequence"/>
</dbReference>
<dbReference type="RefSeq" id="WP_377606796.1">
    <property type="nucleotide sequence ID" value="NZ_JBHUME010000016.1"/>
</dbReference>
<evidence type="ECO:0000313" key="4">
    <source>
        <dbReference type="EMBL" id="MFD2615161.1"/>
    </source>
</evidence>
<dbReference type="Pfam" id="PF09922">
    <property type="entry name" value="LiaF-like_C"/>
    <property type="match status" value="1"/>
</dbReference>
<keyword evidence="1" id="KW-0812">Transmembrane</keyword>
<gene>
    <name evidence="4" type="primary">liaF</name>
    <name evidence="4" type="ORF">ACFSUF_22330</name>
</gene>
<dbReference type="InterPro" id="IPR024425">
    <property type="entry name" value="LiaF-like_C"/>
</dbReference>
<reference evidence="5" key="1">
    <citation type="journal article" date="2019" name="Int. J. Syst. Evol. Microbiol.">
        <title>The Global Catalogue of Microorganisms (GCM) 10K type strain sequencing project: providing services to taxonomists for standard genome sequencing and annotation.</title>
        <authorList>
            <consortium name="The Broad Institute Genomics Platform"/>
            <consortium name="The Broad Institute Genome Sequencing Center for Infectious Disease"/>
            <person name="Wu L."/>
            <person name="Ma J."/>
        </authorList>
    </citation>
    <scope>NUCLEOTIDE SEQUENCE [LARGE SCALE GENOMIC DNA]</scope>
    <source>
        <strain evidence="5">KCTC 3950</strain>
    </source>
</reference>
<evidence type="ECO:0000259" key="2">
    <source>
        <dbReference type="Pfam" id="PF09922"/>
    </source>
</evidence>
<keyword evidence="1" id="KW-0472">Membrane</keyword>
<feature type="domain" description="LiaF transmembrane" evidence="3">
    <location>
        <begin position="8"/>
        <end position="89"/>
    </location>
</feature>
<sequence length="215" mass="24449">MDQRKRNTAIALIVFGVIILFGKFVGFFTIVALFMIWFGIHRIRTSRQSSGYVLLAIGTLMIVSEHLTFIIAVVLISLGLFYIKSKQAHKHTPYSQKQSFVQSLRWDREPWVLKNMSMWYVVGEIHMDLSLALPEEKEVTMILQGVVGDIDITIPEDIGVSVQASVLFGQVDIRSEKETGLLNRMVWTSPNYDTATHKVKLSLSYLVGDIDIRIM</sequence>
<protein>
    <submittedName>
        <fullName evidence="4">Cell wall-active antibiotics response protein LiaF</fullName>
    </submittedName>
</protein>
<comment type="caution">
    <text evidence="4">The sequence shown here is derived from an EMBL/GenBank/DDBJ whole genome shotgun (WGS) entry which is preliminary data.</text>
</comment>
<proteinExistence type="predicted"/>
<dbReference type="NCBIfam" id="NF040535">
    <property type="entry name" value="LiaF_C_term"/>
    <property type="match status" value="1"/>
</dbReference>
<feature type="transmembrane region" description="Helical" evidence="1">
    <location>
        <begin position="12"/>
        <end position="40"/>
    </location>
</feature>
<dbReference type="Pfam" id="PF22570">
    <property type="entry name" value="LiaF-TM"/>
    <property type="match status" value="1"/>
</dbReference>
<evidence type="ECO:0000259" key="3">
    <source>
        <dbReference type="Pfam" id="PF22570"/>
    </source>
</evidence>
<keyword evidence="5" id="KW-1185">Reference proteome</keyword>